<keyword evidence="5" id="KW-0391">Immunity</keyword>
<dbReference type="InterPro" id="IPR001841">
    <property type="entry name" value="Znf_RING"/>
</dbReference>
<dbReference type="InterPro" id="IPR006574">
    <property type="entry name" value="PRY"/>
</dbReference>
<dbReference type="Gene3D" id="2.60.120.920">
    <property type="match status" value="1"/>
</dbReference>
<dbReference type="SUPFAM" id="SSF49899">
    <property type="entry name" value="Concanavalin A-like lectins/glucanases"/>
    <property type="match status" value="1"/>
</dbReference>
<dbReference type="InterPro" id="IPR003879">
    <property type="entry name" value="Butyrophylin_SPRY"/>
</dbReference>
<dbReference type="SMART" id="SM00336">
    <property type="entry name" value="BBOX"/>
    <property type="match status" value="1"/>
</dbReference>
<dbReference type="PRINTS" id="PR01407">
    <property type="entry name" value="BUTYPHLNCDUF"/>
</dbReference>
<dbReference type="Pfam" id="PF13765">
    <property type="entry name" value="PRY"/>
    <property type="match status" value="1"/>
</dbReference>
<dbReference type="SMART" id="SM00589">
    <property type="entry name" value="PRY"/>
    <property type="match status" value="1"/>
</dbReference>
<evidence type="ECO:0000256" key="4">
    <source>
        <dbReference type="ARBA" id="ARBA00022833"/>
    </source>
</evidence>
<dbReference type="Gene3D" id="3.30.40.10">
    <property type="entry name" value="Zinc/RING finger domain, C3HC4 (zinc finger)"/>
    <property type="match status" value="1"/>
</dbReference>
<dbReference type="InterPro" id="IPR013320">
    <property type="entry name" value="ConA-like_dom_sf"/>
</dbReference>
<accession>A0A8V5HAS4</accession>
<dbReference type="PROSITE" id="PS50119">
    <property type="entry name" value="ZF_BBOX"/>
    <property type="match status" value="1"/>
</dbReference>
<dbReference type="PANTHER" id="PTHR25465:SF14">
    <property type="entry name" value="E3 UBIQUITIN-PROTEIN LIGASE TRIM65"/>
    <property type="match status" value="1"/>
</dbReference>
<dbReference type="Pfam" id="PF00622">
    <property type="entry name" value="SPRY"/>
    <property type="match status" value="1"/>
</dbReference>
<dbReference type="AlphaFoldDB" id="A0A8V5HAS4"/>
<keyword evidence="2" id="KW-0479">Metal-binding</keyword>
<dbReference type="InterPro" id="IPR051051">
    <property type="entry name" value="E3_ubiq-ligase_TRIM/RNF"/>
</dbReference>
<reference evidence="6" key="2">
    <citation type="submission" date="2025-08" db="UniProtKB">
        <authorList>
            <consortium name="Ensembl"/>
        </authorList>
    </citation>
    <scope>IDENTIFICATION</scope>
</reference>
<keyword evidence="1" id="KW-0399">Innate immunity</keyword>
<dbReference type="GO" id="GO:0008270">
    <property type="term" value="F:zinc ion binding"/>
    <property type="evidence" value="ECO:0007669"/>
    <property type="project" value="UniProtKB-KW"/>
</dbReference>
<protein>
    <submittedName>
        <fullName evidence="6">Uncharacterized protein</fullName>
    </submittedName>
</protein>
<dbReference type="PROSITE" id="PS00518">
    <property type="entry name" value="ZF_RING_1"/>
    <property type="match status" value="1"/>
</dbReference>
<dbReference type="GO" id="GO:0045087">
    <property type="term" value="P:innate immune response"/>
    <property type="evidence" value="ECO:0007669"/>
    <property type="project" value="UniProtKB-KW"/>
</dbReference>
<evidence type="ECO:0000256" key="1">
    <source>
        <dbReference type="ARBA" id="ARBA00022588"/>
    </source>
</evidence>
<dbReference type="InterPro" id="IPR001870">
    <property type="entry name" value="B30.2/SPRY"/>
</dbReference>
<keyword evidence="3" id="KW-0863">Zinc-finger</keyword>
<dbReference type="InterPro" id="IPR043136">
    <property type="entry name" value="B30.2/SPRY_sf"/>
</dbReference>
<dbReference type="Pfam" id="PF13445">
    <property type="entry name" value="zf-RING_UBOX"/>
    <property type="match status" value="1"/>
</dbReference>
<dbReference type="Proteomes" id="UP000694405">
    <property type="component" value="Chromosome 11"/>
</dbReference>
<dbReference type="GO" id="GO:0005737">
    <property type="term" value="C:cytoplasm"/>
    <property type="evidence" value="ECO:0007669"/>
    <property type="project" value="UniProtKB-ARBA"/>
</dbReference>
<dbReference type="PROSITE" id="PS50188">
    <property type="entry name" value="B302_SPRY"/>
    <property type="match status" value="1"/>
</dbReference>
<sequence>MVLEEKLVCSICLELFRVPVTLPCGHNFCKLCISNHWQKQEQELAWAESGYTCPQCRRGFNQRPELEKNVTLCSVVELARDGVAWVLDTERCEVARSDLCPQHGRLLELYCKDEQRCICCVCTVWQCQRHQRVLFEEERSKQQVRTMGGRTVATRRVKQGKLWQLGQGTTSTCAAPCPAVGTCKFALLKKALEDCQWQTVAKIEQEQAVALGRMREEWNRLKDHLDSLSQHRETAHISAPFTLLLFPDHCNLTFDPKTANKYLELSKGNRKARHRPGTTCRHQEQRPCFEPWQVLCTQGYSHGHHYWEVKISNHSVVLGVTYCSLPWERKQGHKFNIGLDEGSWGLQVREDCYLAWHKGQPEKIEKQLCRSLGVSLDYDKGLLSFYGLGERTWLIHSFHDVFTKPLYPVFWLCEGREVELLVPAGPREGRDRDRGRN</sequence>
<dbReference type="SMART" id="SM00184">
    <property type="entry name" value="RING"/>
    <property type="match status" value="1"/>
</dbReference>
<dbReference type="InterPro" id="IPR027370">
    <property type="entry name" value="Znf-RING_euk"/>
</dbReference>
<dbReference type="InterPro" id="IPR013083">
    <property type="entry name" value="Znf_RING/FYVE/PHD"/>
</dbReference>
<keyword evidence="4" id="KW-0862">Zinc</keyword>
<dbReference type="InterPro" id="IPR003877">
    <property type="entry name" value="SPRY_dom"/>
</dbReference>
<dbReference type="InterPro" id="IPR017907">
    <property type="entry name" value="Znf_RING_CS"/>
</dbReference>
<dbReference type="PANTHER" id="PTHR25465">
    <property type="entry name" value="B-BOX DOMAIN CONTAINING"/>
    <property type="match status" value="1"/>
</dbReference>
<proteinExistence type="predicted"/>
<dbReference type="SMART" id="SM00449">
    <property type="entry name" value="SPRY"/>
    <property type="match status" value="1"/>
</dbReference>
<dbReference type="Gene3D" id="3.30.160.60">
    <property type="entry name" value="Classic Zinc Finger"/>
    <property type="match status" value="1"/>
</dbReference>
<dbReference type="InterPro" id="IPR000315">
    <property type="entry name" value="Znf_B-box"/>
</dbReference>
<dbReference type="PROSITE" id="PS50089">
    <property type="entry name" value="ZF_RING_2"/>
    <property type="match status" value="1"/>
</dbReference>
<evidence type="ECO:0000313" key="6">
    <source>
        <dbReference type="Ensembl" id="ENSMUNP00000031290.1"/>
    </source>
</evidence>
<evidence type="ECO:0000256" key="3">
    <source>
        <dbReference type="ARBA" id="ARBA00022771"/>
    </source>
</evidence>
<evidence type="ECO:0000256" key="2">
    <source>
        <dbReference type="ARBA" id="ARBA00022723"/>
    </source>
</evidence>
<dbReference type="SUPFAM" id="SSF57850">
    <property type="entry name" value="RING/U-box"/>
    <property type="match status" value="1"/>
</dbReference>
<dbReference type="Ensembl" id="ENSMUNT00000030602.1">
    <property type="protein sequence ID" value="ENSMUNP00000031290.1"/>
    <property type="gene ID" value="ENSMUNG00000010242.2"/>
</dbReference>
<evidence type="ECO:0000256" key="5">
    <source>
        <dbReference type="ARBA" id="ARBA00022859"/>
    </source>
</evidence>
<evidence type="ECO:0000313" key="7">
    <source>
        <dbReference type="Proteomes" id="UP000694405"/>
    </source>
</evidence>
<reference evidence="6" key="1">
    <citation type="submission" date="2020-03" db="EMBL/GenBank/DDBJ databases">
        <title>Melopsittacus undulatus (budgerigar) genome, bMelUnd1, maternal haplotype with Z.</title>
        <authorList>
            <person name="Gedman G."/>
            <person name="Mountcastle J."/>
            <person name="Haase B."/>
            <person name="Formenti G."/>
            <person name="Wright T."/>
            <person name="Apodaca J."/>
            <person name="Pelan S."/>
            <person name="Chow W."/>
            <person name="Rhie A."/>
            <person name="Howe K."/>
            <person name="Fedrigo O."/>
            <person name="Jarvis E.D."/>
        </authorList>
    </citation>
    <scope>NUCLEOTIDE SEQUENCE [LARGE SCALE GENOMIC DNA]</scope>
</reference>
<dbReference type="SUPFAM" id="SSF57845">
    <property type="entry name" value="B-box zinc-binding domain"/>
    <property type="match status" value="1"/>
</dbReference>
<reference evidence="6" key="3">
    <citation type="submission" date="2025-09" db="UniProtKB">
        <authorList>
            <consortium name="Ensembl"/>
        </authorList>
    </citation>
    <scope>IDENTIFICATION</scope>
</reference>
<keyword evidence="7" id="KW-1185">Reference proteome</keyword>
<organism evidence="6 7">
    <name type="scientific">Melopsittacus undulatus</name>
    <name type="common">Budgerigar</name>
    <name type="synonym">Psittacus undulatus</name>
    <dbReference type="NCBI Taxonomy" id="13146"/>
    <lineage>
        <taxon>Eukaryota</taxon>
        <taxon>Metazoa</taxon>
        <taxon>Chordata</taxon>
        <taxon>Craniata</taxon>
        <taxon>Vertebrata</taxon>
        <taxon>Euteleostomi</taxon>
        <taxon>Archelosauria</taxon>
        <taxon>Archosauria</taxon>
        <taxon>Dinosauria</taxon>
        <taxon>Saurischia</taxon>
        <taxon>Theropoda</taxon>
        <taxon>Coelurosauria</taxon>
        <taxon>Aves</taxon>
        <taxon>Neognathae</taxon>
        <taxon>Neoaves</taxon>
        <taxon>Telluraves</taxon>
        <taxon>Australaves</taxon>
        <taxon>Psittaciformes</taxon>
        <taxon>Psittaculidae</taxon>
        <taxon>Melopsittacus</taxon>
    </lineage>
</organism>
<name>A0A8V5HAS4_MELUD</name>